<dbReference type="SMART" id="SM01037">
    <property type="entry name" value="Bet_v_1"/>
    <property type="match status" value="1"/>
</dbReference>
<evidence type="ECO:0000259" key="3">
    <source>
        <dbReference type="SMART" id="SM01037"/>
    </source>
</evidence>
<accession>A0AAV3PG30</accession>
<dbReference type="GO" id="GO:0010427">
    <property type="term" value="F:abscisic acid binding"/>
    <property type="evidence" value="ECO:0007669"/>
    <property type="project" value="InterPro"/>
</dbReference>
<dbReference type="InterPro" id="IPR000916">
    <property type="entry name" value="Bet_v_I/MLP"/>
</dbReference>
<dbReference type="FunFam" id="3.30.530.20:FF:000007">
    <property type="entry name" value="Major pollen allergen Bet v 1-A"/>
    <property type="match status" value="1"/>
</dbReference>
<dbReference type="PANTHER" id="PTHR31213">
    <property type="entry name" value="OS08G0374000 PROTEIN-RELATED"/>
    <property type="match status" value="1"/>
</dbReference>
<comment type="caution">
    <text evidence="4">The sequence shown here is derived from an EMBL/GenBank/DDBJ whole genome shotgun (WGS) entry which is preliminary data.</text>
</comment>
<dbReference type="GO" id="GO:0004864">
    <property type="term" value="F:protein phosphatase inhibitor activity"/>
    <property type="evidence" value="ECO:0007669"/>
    <property type="project" value="InterPro"/>
</dbReference>
<organism evidence="4 5">
    <name type="scientific">Lithospermum erythrorhizon</name>
    <name type="common">Purple gromwell</name>
    <name type="synonym">Lithospermum officinale var. erythrorhizon</name>
    <dbReference type="NCBI Taxonomy" id="34254"/>
    <lineage>
        <taxon>Eukaryota</taxon>
        <taxon>Viridiplantae</taxon>
        <taxon>Streptophyta</taxon>
        <taxon>Embryophyta</taxon>
        <taxon>Tracheophyta</taxon>
        <taxon>Spermatophyta</taxon>
        <taxon>Magnoliopsida</taxon>
        <taxon>eudicotyledons</taxon>
        <taxon>Gunneridae</taxon>
        <taxon>Pentapetalae</taxon>
        <taxon>asterids</taxon>
        <taxon>lamiids</taxon>
        <taxon>Boraginales</taxon>
        <taxon>Boraginaceae</taxon>
        <taxon>Boraginoideae</taxon>
        <taxon>Lithospermeae</taxon>
        <taxon>Lithospermum</taxon>
    </lineage>
</organism>
<dbReference type="GO" id="GO:0005737">
    <property type="term" value="C:cytoplasm"/>
    <property type="evidence" value="ECO:0007669"/>
    <property type="project" value="TreeGrafter"/>
</dbReference>
<feature type="domain" description="Bet v I/Major latex protein" evidence="3">
    <location>
        <begin position="5"/>
        <end position="155"/>
    </location>
</feature>
<dbReference type="Pfam" id="PF00407">
    <property type="entry name" value="Bet_v_1"/>
    <property type="match status" value="1"/>
</dbReference>
<proteinExistence type="inferred from homology"/>
<keyword evidence="2" id="KW-0611">Plant defense</keyword>
<keyword evidence="2" id="KW-0568">Pathogenesis-related protein</keyword>
<evidence type="ECO:0000313" key="4">
    <source>
        <dbReference type="EMBL" id="GAA0149951.1"/>
    </source>
</evidence>
<dbReference type="PANTHER" id="PTHR31213:SF192">
    <property type="entry name" value="MAJOR ALLERGEN PRU AR 1-LIKE"/>
    <property type="match status" value="1"/>
</dbReference>
<dbReference type="InterPro" id="IPR050279">
    <property type="entry name" value="Plant_def-hormone_signal"/>
</dbReference>
<dbReference type="Gene3D" id="3.30.530.20">
    <property type="match status" value="1"/>
</dbReference>
<dbReference type="PROSITE" id="PS00451">
    <property type="entry name" value="PATHOGENESIS_BETVI"/>
    <property type="match status" value="1"/>
</dbReference>
<name>A0AAV3PG30_LITER</name>
<comment type="similarity">
    <text evidence="1 2">Belongs to the BetVI family.</text>
</comment>
<dbReference type="InterPro" id="IPR023393">
    <property type="entry name" value="START-like_dom_sf"/>
</dbReference>
<keyword evidence="5" id="KW-1185">Reference proteome</keyword>
<gene>
    <name evidence="4" type="ORF">LIER_08999</name>
</gene>
<dbReference type="GO" id="GO:0009738">
    <property type="term" value="P:abscisic acid-activated signaling pathway"/>
    <property type="evidence" value="ECO:0007669"/>
    <property type="project" value="InterPro"/>
</dbReference>
<dbReference type="GO" id="GO:0005634">
    <property type="term" value="C:nucleus"/>
    <property type="evidence" value="ECO:0007669"/>
    <property type="project" value="TreeGrafter"/>
</dbReference>
<dbReference type="EMBL" id="BAABME010001500">
    <property type="protein sequence ID" value="GAA0149951.1"/>
    <property type="molecule type" value="Genomic_DNA"/>
</dbReference>
<dbReference type="Proteomes" id="UP001454036">
    <property type="component" value="Unassembled WGS sequence"/>
</dbReference>
<dbReference type="GO" id="GO:0038023">
    <property type="term" value="F:signaling receptor activity"/>
    <property type="evidence" value="ECO:0007669"/>
    <property type="project" value="InterPro"/>
</dbReference>
<dbReference type="PRINTS" id="PR00634">
    <property type="entry name" value="BETALLERGEN"/>
</dbReference>
<dbReference type="SUPFAM" id="SSF55961">
    <property type="entry name" value="Bet v1-like"/>
    <property type="match status" value="1"/>
</dbReference>
<reference evidence="4 5" key="1">
    <citation type="submission" date="2024-01" db="EMBL/GenBank/DDBJ databases">
        <title>The complete chloroplast genome sequence of Lithospermum erythrorhizon: insights into the phylogenetic relationship among Boraginaceae species and the maternal lineages of purple gromwells.</title>
        <authorList>
            <person name="Okada T."/>
            <person name="Watanabe K."/>
        </authorList>
    </citation>
    <scope>NUCLEOTIDE SEQUENCE [LARGE SCALE GENOMIC DNA]</scope>
</reference>
<dbReference type="InterPro" id="IPR024949">
    <property type="entry name" value="Bet_v_I_allergen"/>
</dbReference>
<evidence type="ECO:0000256" key="1">
    <source>
        <dbReference type="ARBA" id="ARBA00009744"/>
    </source>
</evidence>
<evidence type="ECO:0000313" key="5">
    <source>
        <dbReference type="Proteomes" id="UP001454036"/>
    </source>
</evidence>
<evidence type="ECO:0000256" key="2">
    <source>
        <dbReference type="RuleBase" id="RU000409"/>
    </source>
</evidence>
<sequence length="160" mass="17971">MGVTTFVQEFTTTIAPARLFKALILDSNNLIPKLLPQFIKNVQVLQGDGGPGTIEQINFTDASPFKFVKHRTDEVDKENLIFMYSLIEGDPLGDKLEYISYDIKFEETSDGGCICKMTSKYHSIGNSEITEEEIKSGKESAFAIYKVVETYLLENPHSYA</sequence>
<dbReference type="AlphaFoldDB" id="A0AAV3PG30"/>
<dbReference type="GO" id="GO:0006952">
    <property type="term" value="P:defense response"/>
    <property type="evidence" value="ECO:0007669"/>
    <property type="project" value="UniProtKB-KW"/>
</dbReference>
<protein>
    <recommendedName>
        <fullName evidence="3">Bet v I/Major latex protein domain-containing protein</fullName>
    </recommendedName>
</protein>
<dbReference type="CDD" id="cd07816">
    <property type="entry name" value="Bet_v1-like"/>
    <property type="match status" value="1"/>
</dbReference>